<protein>
    <recommendedName>
        <fullName evidence="11">Oleosin</fullName>
    </recommendedName>
</protein>
<dbReference type="EnsemblPlants" id="Kaladp0255s0008.1.v1.1">
    <property type="protein sequence ID" value="Kaladp0255s0008.1.v1.1.CDS.1"/>
    <property type="gene ID" value="Kaladp0255s0008.v1.1"/>
</dbReference>
<sequence>MTDRHRQPTRTNPIATFLSNLQTHSPNSTQMLGILTLIITVAILLILSGITLTATVLALIFFSPIILISSPVWIPLAIFLFVAIASVLGLCGVGFSVVAGGSWMYKYFRGMNPPGAGRVEYARSRIVDTASNVKDYAKEYGGYLQRKVKDAAPGA</sequence>
<comment type="subcellular location">
    <subcellularLocation>
        <location evidence="2">Lipid droplet</location>
    </subcellularLocation>
    <subcellularLocation>
        <location evidence="1">Membrane</location>
        <topology evidence="1">Multi-pass membrane protein</topology>
    </subcellularLocation>
</comment>
<feature type="transmembrane region" description="Helical" evidence="8">
    <location>
        <begin position="73"/>
        <end position="99"/>
    </location>
</feature>
<organism evidence="9 10">
    <name type="scientific">Kalanchoe fedtschenkoi</name>
    <name type="common">Lavender scallops</name>
    <name type="synonym">South American air plant</name>
    <dbReference type="NCBI Taxonomy" id="63787"/>
    <lineage>
        <taxon>Eukaryota</taxon>
        <taxon>Viridiplantae</taxon>
        <taxon>Streptophyta</taxon>
        <taxon>Embryophyta</taxon>
        <taxon>Tracheophyta</taxon>
        <taxon>Spermatophyta</taxon>
        <taxon>Magnoliopsida</taxon>
        <taxon>eudicotyledons</taxon>
        <taxon>Gunneridae</taxon>
        <taxon>Pentapetalae</taxon>
        <taxon>Saxifragales</taxon>
        <taxon>Crassulaceae</taxon>
        <taxon>Kalanchoe</taxon>
    </lineage>
</organism>
<dbReference type="AlphaFoldDB" id="A0A7N1A5M7"/>
<evidence type="ECO:0000256" key="7">
    <source>
        <dbReference type="ARBA" id="ARBA00023136"/>
    </source>
</evidence>
<feature type="transmembrane region" description="Helical" evidence="8">
    <location>
        <begin position="34"/>
        <end position="67"/>
    </location>
</feature>
<dbReference type="Pfam" id="PF01277">
    <property type="entry name" value="Oleosin"/>
    <property type="match status" value="1"/>
</dbReference>
<evidence type="ECO:0000313" key="10">
    <source>
        <dbReference type="Proteomes" id="UP000594263"/>
    </source>
</evidence>
<evidence type="ECO:0000256" key="6">
    <source>
        <dbReference type="ARBA" id="ARBA00022989"/>
    </source>
</evidence>
<keyword evidence="5 8" id="KW-0812">Transmembrane</keyword>
<evidence type="ECO:0000256" key="2">
    <source>
        <dbReference type="ARBA" id="ARBA00004502"/>
    </source>
</evidence>
<evidence type="ECO:0000313" key="9">
    <source>
        <dbReference type="EnsemblPlants" id="Kaladp0255s0008.1.v1.1.CDS.1"/>
    </source>
</evidence>
<evidence type="ECO:0000256" key="1">
    <source>
        <dbReference type="ARBA" id="ARBA00004141"/>
    </source>
</evidence>
<dbReference type="GO" id="GO:0048608">
    <property type="term" value="P:reproductive structure development"/>
    <property type="evidence" value="ECO:0007669"/>
    <property type="project" value="UniProtKB-ARBA"/>
</dbReference>
<evidence type="ECO:0000256" key="8">
    <source>
        <dbReference type="SAM" id="Phobius"/>
    </source>
</evidence>
<dbReference type="OMA" id="GSWTYRY"/>
<dbReference type="Gramene" id="Kaladp0255s0008.1.v1.1">
    <property type="protein sequence ID" value="Kaladp0255s0008.1.v1.1.CDS.1"/>
    <property type="gene ID" value="Kaladp0255s0008.v1.1"/>
</dbReference>
<evidence type="ECO:0000256" key="5">
    <source>
        <dbReference type="ARBA" id="ARBA00022692"/>
    </source>
</evidence>
<evidence type="ECO:0008006" key="11">
    <source>
        <dbReference type="Google" id="ProtNLM"/>
    </source>
</evidence>
<dbReference type="PANTHER" id="PTHR33203:SF4">
    <property type="entry name" value="F27J15.22"/>
    <property type="match status" value="1"/>
</dbReference>
<dbReference type="PANTHER" id="PTHR33203">
    <property type="entry name" value="OLEOSIN"/>
    <property type="match status" value="1"/>
</dbReference>
<dbReference type="GO" id="GO:0012511">
    <property type="term" value="C:monolayer-surrounded lipid storage body"/>
    <property type="evidence" value="ECO:0007669"/>
    <property type="project" value="InterPro"/>
</dbReference>
<evidence type="ECO:0000256" key="4">
    <source>
        <dbReference type="ARBA" id="ARBA00022677"/>
    </source>
</evidence>
<dbReference type="GO" id="GO:0009791">
    <property type="term" value="P:post-embryonic development"/>
    <property type="evidence" value="ECO:0007669"/>
    <property type="project" value="UniProtKB-ARBA"/>
</dbReference>
<keyword evidence="6 8" id="KW-1133">Transmembrane helix</keyword>
<comment type="similarity">
    <text evidence="3">Belongs to the oleosin family.</text>
</comment>
<accession>A0A7N1A5M7</accession>
<evidence type="ECO:0000256" key="3">
    <source>
        <dbReference type="ARBA" id="ARBA00010858"/>
    </source>
</evidence>
<dbReference type="GO" id="GO:0019915">
    <property type="term" value="P:lipid storage"/>
    <property type="evidence" value="ECO:0007669"/>
    <property type="project" value="TreeGrafter"/>
</dbReference>
<dbReference type="GO" id="GO:0016020">
    <property type="term" value="C:membrane"/>
    <property type="evidence" value="ECO:0007669"/>
    <property type="project" value="UniProtKB-SubCell"/>
</dbReference>
<reference evidence="9" key="1">
    <citation type="submission" date="2021-01" db="UniProtKB">
        <authorList>
            <consortium name="EnsemblPlants"/>
        </authorList>
    </citation>
    <scope>IDENTIFICATION</scope>
</reference>
<dbReference type="Proteomes" id="UP000594263">
    <property type="component" value="Unplaced"/>
</dbReference>
<keyword evidence="10" id="KW-1185">Reference proteome</keyword>
<keyword evidence="7 8" id="KW-0472">Membrane</keyword>
<keyword evidence="4" id="KW-0551">Lipid droplet</keyword>
<dbReference type="InterPro" id="IPR000136">
    <property type="entry name" value="Oleosin"/>
</dbReference>
<proteinExistence type="inferred from homology"/>
<name>A0A7N1A5M7_KALFE</name>